<evidence type="ECO:0000256" key="2">
    <source>
        <dbReference type="ARBA" id="ARBA00022448"/>
    </source>
</evidence>
<evidence type="ECO:0000259" key="7">
    <source>
        <dbReference type="PROSITE" id="PS51093"/>
    </source>
</evidence>
<keyword evidence="6" id="KW-0418">Kinase</keyword>
<evidence type="ECO:0000313" key="8">
    <source>
        <dbReference type="EMBL" id="MFC0423723.1"/>
    </source>
</evidence>
<dbReference type="PANTHER" id="PTHR45008:SF1">
    <property type="entry name" value="PTS SYSTEM GLUCOSE-SPECIFIC EIIA COMPONENT"/>
    <property type="match status" value="1"/>
</dbReference>
<evidence type="ECO:0000313" key="9">
    <source>
        <dbReference type="Proteomes" id="UP001589855"/>
    </source>
</evidence>
<dbReference type="Proteomes" id="UP001589855">
    <property type="component" value="Unassembled WGS sequence"/>
</dbReference>
<dbReference type="InterPro" id="IPR001127">
    <property type="entry name" value="PTS_EIIA_1_perm"/>
</dbReference>
<name>A0ABV6K6R1_9LACO</name>
<protein>
    <submittedName>
        <fullName evidence="8">PTS glucose transporter subunit IIA</fullName>
    </submittedName>
</protein>
<evidence type="ECO:0000256" key="5">
    <source>
        <dbReference type="ARBA" id="ARBA00022683"/>
    </source>
</evidence>
<keyword evidence="4" id="KW-0808">Transferase</keyword>
<evidence type="ECO:0000256" key="6">
    <source>
        <dbReference type="ARBA" id="ARBA00022777"/>
    </source>
</evidence>
<comment type="subcellular location">
    <subcellularLocation>
        <location evidence="1">Cytoplasm</location>
    </subcellularLocation>
</comment>
<dbReference type="EMBL" id="JBHLUK010000058">
    <property type="protein sequence ID" value="MFC0423723.1"/>
    <property type="molecule type" value="Genomic_DNA"/>
</dbReference>
<dbReference type="InterPro" id="IPR011055">
    <property type="entry name" value="Dup_hybrid_motif"/>
</dbReference>
<evidence type="ECO:0000256" key="4">
    <source>
        <dbReference type="ARBA" id="ARBA00022679"/>
    </source>
</evidence>
<sequence length="160" mass="16416">MFGFKKKPAPTTLAAPVSGQLMSITAVADQVFSQKMMGDGFAVTPSDGQIVAPADGEIKTVAETKHAVMLTTTSGLELMIHLGLDTVELKGAPFDVQVKVGDQVTTGQPLAKMDLAAIEAVGKPTTVITVITNMDQVKTLALTATTTVTGGASAATVTLN</sequence>
<accession>A0ABV6K6R1</accession>
<organism evidence="8 9">
    <name type="scientific">Lactiplantibacillus plajomi</name>
    <dbReference type="NCBI Taxonomy" id="1457217"/>
    <lineage>
        <taxon>Bacteria</taxon>
        <taxon>Bacillati</taxon>
        <taxon>Bacillota</taxon>
        <taxon>Bacilli</taxon>
        <taxon>Lactobacillales</taxon>
        <taxon>Lactobacillaceae</taxon>
        <taxon>Lactiplantibacillus</taxon>
    </lineage>
</organism>
<keyword evidence="9" id="KW-1185">Reference proteome</keyword>
<keyword evidence="5" id="KW-0598">Phosphotransferase system</keyword>
<dbReference type="Pfam" id="PF00358">
    <property type="entry name" value="PTS_EIIA_1"/>
    <property type="match status" value="1"/>
</dbReference>
<dbReference type="RefSeq" id="WP_137645726.1">
    <property type="nucleotide sequence ID" value="NZ_BAABRM010000024.1"/>
</dbReference>
<gene>
    <name evidence="8" type="ORF">ACFFGS_06260</name>
</gene>
<reference evidence="8 9" key="1">
    <citation type="submission" date="2024-09" db="EMBL/GenBank/DDBJ databases">
        <authorList>
            <person name="Sun Q."/>
            <person name="Mori K."/>
        </authorList>
    </citation>
    <scope>NUCLEOTIDE SEQUENCE [LARGE SCALE GENOMIC DNA]</scope>
    <source>
        <strain evidence="8 9">TBRC 4575</strain>
    </source>
</reference>
<proteinExistence type="predicted"/>
<dbReference type="PANTHER" id="PTHR45008">
    <property type="entry name" value="PTS SYSTEM GLUCOSE-SPECIFIC EIIA COMPONENT"/>
    <property type="match status" value="1"/>
</dbReference>
<dbReference type="PROSITE" id="PS51093">
    <property type="entry name" value="PTS_EIIA_TYPE_1"/>
    <property type="match status" value="1"/>
</dbReference>
<keyword evidence="3 8" id="KW-0762">Sugar transport</keyword>
<keyword evidence="2" id="KW-0813">Transport</keyword>
<evidence type="ECO:0000256" key="3">
    <source>
        <dbReference type="ARBA" id="ARBA00022597"/>
    </source>
</evidence>
<dbReference type="NCBIfam" id="TIGR00830">
    <property type="entry name" value="PTBA"/>
    <property type="match status" value="1"/>
</dbReference>
<dbReference type="PROSITE" id="PS00371">
    <property type="entry name" value="PTS_EIIA_TYPE_1_HIS"/>
    <property type="match status" value="1"/>
</dbReference>
<comment type="caution">
    <text evidence="8">The sequence shown here is derived from an EMBL/GenBank/DDBJ whole genome shotgun (WGS) entry which is preliminary data.</text>
</comment>
<feature type="domain" description="PTS EIIA type-1" evidence="7">
    <location>
        <begin position="29"/>
        <end position="133"/>
    </location>
</feature>
<evidence type="ECO:0000256" key="1">
    <source>
        <dbReference type="ARBA" id="ARBA00004496"/>
    </source>
</evidence>
<dbReference type="Gene3D" id="2.70.70.10">
    <property type="entry name" value="Glucose Permease (Domain IIA)"/>
    <property type="match status" value="1"/>
</dbReference>
<dbReference type="SUPFAM" id="SSF51261">
    <property type="entry name" value="Duplicated hybrid motif"/>
    <property type="match status" value="1"/>
</dbReference>
<dbReference type="InterPro" id="IPR050890">
    <property type="entry name" value="PTS_EIIA_component"/>
</dbReference>